<dbReference type="EMBL" id="MK500579">
    <property type="protein sequence ID" value="QBK92589.1"/>
    <property type="molecule type" value="Genomic_DNA"/>
</dbReference>
<proteinExistence type="predicted"/>
<accession>A0A481ZBY4</accession>
<organism evidence="1">
    <name type="scientific">Pithovirus LCPAC401</name>
    <dbReference type="NCBI Taxonomy" id="2506595"/>
    <lineage>
        <taxon>Viruses</taxon>
        <taxon>Pithoviruses</taxon>
    </lineage>
</organism>
<protein>
    <submittedName>
        <fullName evidence="1">Uncharacterized protein</fullName>
    </submittedName>
</protein>
<name>A0A481ZBY4_9VIRU</name>
<reference evidence="1" key="1">
    <citation type="journal article" date="2019" name="MBio">
        <title>Virus Genomes from Deep Sea Sediments Expand the Ocean Megavirome and Support Independent Origins of Viral Gigantism.</title>
        <authorList>
            <person name="Backstrom D."/>
            <person name="Yutin N."/>
            <person name="Jorgensen S.L."/>
            <person name="Dharamshi J."/>
            <person name="Homa F."/>
            <person name="Zaremba-Niedwiedzka K."/>
            <person name="Spang A."/>
            <person name="Wolf Y.I."/>
            <person name="Koonin E.V."/>
            <person name="Ettema T.J."/>
        </authorList>
    </citation>
    <scope>NUCLEOTIDE SEQUENCE</scope>
</reference>
<gene>
    <name evidence="1" type="ORF">LCPAC401_02270</name>
</gene>
<sequence length="80" mass="9117">MDYAYSEKGGYFIKSSGLKGIEFRTHPDLIAYVKETDQQEYKIVYFPKGKVFTEIHIESTDGYGGDYYLMIASDGLTKVV</sequence>
<evidence type="ECO:0000313" key="1">
    <source>
        <dbReference type="EMBL" id="QBK92589.1"/>
    </source>
</evidence>